<dbReference type="EMBL" id="KV011827">
    <property type="protein sequence ID" value="KZV25821.1"/>
    <property type="molecule type" value="Genomic_DNA"/>
</dbReference>
<evidence type="ECO:0000313" key="2">
    <source>
        <dbReference type="Proteomes" id="UP000250235"/>
    </source>
</evidence>
<keyword evidence="2" id="KW-1185">Reference proteome</keyword>
<organism evidence="1 2">
    <name type="scientific">Dorcoceras hygrometricum</name>
    <dbReference type="NCBI Taxonomy" id="472368"/>
    <lineage>
        <taxon>Eukaryota</taxon>
        <taxon>Viridiplantae</taxon>
        <taxon>Streptophyta</taxon>
        <taxon>Embryophyta</taxon>
        <taxon>Tracheophyta</taxon>
        <taxon>Spermatophyta</taxon>
        <taxon>Magnoliopsida</taxon>
        <taxon>eudicotyledons</taxon>
        <taxon>Gunneridae</taxon>
        <taxon>Pentapetalae</taxon>
        <taxon>asterids</taxon>
        <taxon>lamiids</taxon>
        <taxon>Lamiales</taxon>
        <taxon>Gesneriaceae</taxon>
        <taxon>Didymocarpoideae</taxon>
        <taxon>Trichosporeae</taxon>
        <taxon>Loxocarpinae</taxon>
        <taxon>Dorcoceras</taxon>
    </lineage>
</organism>
<accession>A0A2Z7AV88</accession>
<sequence length="134" mass="14704">MQVGSDVREDGSAGATEPAGARRWISWRKDKVHSTTSLHFFRFSSSADCDDVTKDVINAKPSADCDDVTKDVINAKPSADCDDVTKDVINAKTSADCPARRRFISFASLHLLIVMTSRLMSSQLIPYLAHLLNC</sequence>
<gene>
    <name evidence="1" type="ORF">F511_33776</name>
</gene>
<name>A0A2Z7AV88_9LAMI</name>
<dbReference type="AlphaFoldDB" id="A0A2Z7AV88"/>
<dbReference type="Proteomes" id="UP000250235">
    <property type="component" value="Unassembled WGS sequence"/>
</dbReference>
<evidence type="ECO:0000313" key="1">
    <source>
        <dbReference type="EMBL" id="KZV25821.1"/>
    </source>
</evidence>
<proteinExistence type="predicted"/>
<protein>
    <submittedName>
        <fullName evidence="1">Uncharacterized protein</fullName>
    </submittedName>
</protein>
<reference evidence="1 2" key="1">
    <citation type="journal article" date="2015" name="Proc. Natl. Acad. Sci. U.S.A.">
        <title>The resurrection genome of Boea hygrometrica: A blueprint for survival of dehydration.</title>
        <authorList>
            <person name="Xiao L."/>
            <person name="Yang G."/>
            <person name="Zhang L."/>
            <person name="Yang X."/>
            <person name="Zhao S."/>
            <person name="Ji Z."/>
            <person name="Zhou Q."/>
            <person name="Hu M."/>
            <person name="Wang Y."/>
            <person name="Chen M."/>
            <person name="Xu Y."/>
            <person name="Jin H."/>
            <person name="Xiao X."/>
            <person name="Hu G."/>
            <person name="Bao F."/>
            <person name="Hu Y."/>
            <person name="Wan P."/>
            <person name="Li L."/>
            <person name="Deng X."/>
            <person name="Kuang T."/>
            <person name="Xiang C."/>
            <person name="Zhu J.K."/>
            <person name="Oliver M.J."/>
            <person name="He Y."/>
        </authorList>
    </citation>
    <scope>NUCLEOTIDE SEQUENCE [LARGE SCALE GENOMIC DNA]</scope>
    <source>
        <strain evidence="2">cv. XS01</strain>
    </source>
</reference>